<evidence type="ECO:0000313" key="2">
    <source>
        <dbReference type="EMBL" id="KAK5856337.1"/>
    </source>
</evidence>
<feature type="region of interest" description="Disordered" evidence="1">
    <location>
        <begin position="1"/>
        <end position="66"/>
    </location>
</feature>
<gene>
    <name evidence="2" type="ORF">PBY51_007941</name>
</gene>
<feature type="compositionally biased region" description="Pro residues" evidence="1">
    <location>
        <begin position="52"/>
        <end position="61"/>
    </location>
</feature>
<dbReference type="Proteomes" id="UP001346869">
    <property type="component" value="Unassembled WGS sequence"/>
</dbReference>
<dbReference type="EMBL" id="JAUZQC010000017">
    <property type="protein sequence ID" value="KAK5856337.1"/>
    <property type="molecule type" value="Genomic_DNA"/>
</dbReference>
<comment type="caution">
    <text evidence="2">The sequence shown here is derived from an EMBL/GenBank/DDBJ whole genome shotgun (WGS) entry which is preliminary data.</text>
</comment>
<feature type="compositionally biased region" description="Polar residues" evidence="1">
    <location>
        <begin position="1"/>
        <end position="18"/>
    </location>
</feature>
<dbReference type="AlphaFoldDB" id="A0AAN7X7D7"/>
<feature type="region of interest" description="Disordered" evidence="1">
    <location>
        <begin position="91"/>
        <end position="119"/>
    </location>
</feature>
<evidence type="ECO:0000313" key="3">
    <source>
        <dbReference type="Proteomes" id="UP001346869"/>
    </source>
</evidence>
<organism evidence="2 3">
    <name type="scientific">Eleginops maclovinus</name>
    <name type="common">Patagonian blennie</name>
    <name type="synonym">Eleginus maclovinus</name>
    <dbReference type="NCBI Taxonomy" id="56733"/>
    <lineage>
        <taxon>Eukaryota</taxon>
        <taxon>Metazoa</taxon>
        <taxon>Chordata</taxon>
        <taxon>Craniata</taxon>
        <taxon>Vertebrata</taxon>
        <taxon>Euteleostomi</taxon>
        <taxon>Actinopterygii</taxon>
        <taxon>Neopterygii</taxon>
        <taxon>Teleostei</taxon>
        <taxon>Neoteleostei</taxon>
        <taxon>Acanthomorphata</taxon>
        <taxon>Eupercaria</taxon>
        <taxon>Perciformes</taxon>
        <taxon>Notothenioidei</taxon>
        <taxon>Eleginopidae</taxon>
        <taxon>Eleginops</taxon>
    </lineage>
</organism>
<protein>
    <submittedName>
        <fullName evidence="2">Uncharacterized protein</fullName>
    </submittedName>
</protein>
<feature type="compositionally biased region" description="Basic and acidic residues" evidence="1">
    <location>
        <begin position="104"/>
        <end position="118"/>
    </location>
</feature>
<name>A0AAN7X7D7_ELEMC</name>
<reference evidence="2 3" key="1">
    <citation type="journal article" date="2023" name="Genes (Basel)">
        <title>Chromosome-Level Genome Assembly and Circadian Gene Repertoire of the Patagonia Blennie Eleginops maclovinus-The Closest Ancestral Proxy of Antarctic Cryonotothenioids.</title>
        <authorList>
            <person name="Cheng C.C."/>
            <person name="Rivera-Colon A.G."/>
            <person name="Minhas B.F."/>
            <person name="Wilson L."/>
            <person name="Rayamajhi N."/>
            <person name="Vargas-Chacoff L."/>
            <person name="Catchen J.M."/>
        </authorList>
    </citation>
    <scope>NUCLEOTIDE SEQUENCE [LARGE SCALE GENOMIC DNA]</scope>
    <source>
        <strain evidence="2">JMC-PN-2008</strain>
    </source>
</reference>
<proteinExistence type="predicted"/>
<sequence length="158" mass="16885">MLQLNTLSTSRLLCQNSTAPPPSSAPDPGPHPYLPPGSLVLFCPHSSSSLSPRPPALPPPTSSGSWVEGDQWGKLILVVMVVGVNPTRRQPCRQAGGMAQRGRGGREEGEPTLAEEHPSSQTCRLGATMAMTMTLEEEFPLPPPPPTHTPPYPIFIVH</sequence>
<reference evidence="2 3" key="2">
    <citation type="journal article" date="2023" name="Mol. Biol. Evol.">
        <title>Genomics of Secondarily Temperate Adaptation in the Only Non-Antarctic Icefish.</title>
        <authorList>
            <person name="Rivera-Colon A.G."/>
            <person name="Rayamajhi N."/>
            <person name="Minhas B.F."/>
            <person name="Madrigal G."/>
            <person name="Bilyk K.T."/>
            <person name="Yoon V."/>
            <person name="Hune M."/>
            <person name="Gregory S."/>
            <person name="Cheng C.H.C."/>
            <person name="Catchen J.M."/>
        </authorList>
    </citation>
    <scope>NUCLEOTIDE SEQUENCE [LARGE SCALE GENOMIC DNA]</scope>
    <source>
        <strain evidence="2">JMC-PN-2008</strain>
    </source>
</reference>
<evidence type="ECO:0000256" key="1">
    <source>
        <dbReference type="SAM" id="MobiDB-lite"/>
    </source>
</evidence>
<feature type="compositionally biased region" description="Pro residues" evidence="1">
    <location>
        <begin position="19"/>
        <end position="35"/>
    </location>
</feature>
<accession>A0AAN7X7D7</accession>
<keyword evidence="3" id="KW-1185">Reference proteome</keyword>